<reference evidence="1" key="1">
    <citation type="submission" date="2021-03" db="EMBL/GenBank/DDBJ databases">
        <title>Plesiomonas shigelloides zfcc0051, isolated from zebrafish feces.</title>
        <authorList>
            <person name="Vanderhoek Z."/>
            <person name="Gaulke C."/>
        </authorList>
    </citation>
    <scope>NUCLEOTIDE SEQUENCE</scope>
    <source>
        <strain evidence="1">Zfcc0051</strain>
    </source>
</reference>
<gene>
    <name evidence="1" type="ORF">J2R62_18965</name>
</gene>
<proteinExistence type="predicted"/>
<evidence type="ECO:0000313" key="1">
    <source>
        <dbReference type="EMBL" id="MBO1110189.1"/>
    </source>
</evidence>
<dbReference type="AlphaFoldDB" id="A0A8I1W977"/>
<dbReference type="Proteomes" id="UP000664658">
    <property type="component" value="Unassembled WGS sequence"/>
</dbReference>
<evidence type="ECO:0000313" key="2">
    <source>
        <dbReference type="Proteomes" id="UP000664658"/>
    </source>
</evidence>
<accession>A0A8I1W977</accession>
<dbReference type="EMBL" id="JAFNAA010000413">
    <property type="protein sequence ID" value="MBO1110189.1"/>
    <property type="molecule type" value="Genomic_DNA"/>
</dbReference>
<name>A0A8I1W977_PLESH</name>
<dbReference type="RefSeq" id="WP_207543014.1">
    <property type="nucleotide sequence ID" value="NZ_JAFNAA010000413.1"/>
</dbReference>
<sequence length="46" mass="5019">MQITDWPAVMNIGSLEYAKHFLDSKAGLRNNSLPAATSVAKRSLKS</sequence>
<organism evidence="1 2">
    <name type="scientific">Plesiomonas shigelloides</name>
    <name type="common">Aeromonas shigelloides</name>
    <dbReference type="NCBI Taxonomy" id="703"/>
    <lineage>
        <taxon>Bacteria</taxon>
        <taxon>Pseudomonadati</taxon>
        <taxon>Pseudomonadota</taxon>
        <taxon>Gammaproteobacteria</taxon>
        <taxon>Enterobacterales</taxon>
        <taxon>Enterobacteriaceae</taxon>
        <taxon>Plesiomonas</taxon>
    </lineage>
</organism>
<comment type="caution">
    <text evidence="1">The sequence shown here is derived from an EMBL/GenBank/DDBJ whole genome shotgun (WGS) entry which is preliminary data.</text>
</comment>
<protein>
    <submittedName>
        <fullName evidence="1">Uncharacterized protein</fullName>
    </submittedName>
</protein>